<dbReference type="Proteomes" id="UP000791440">
    <property type="component" value="Unassembled WGS sequence"/>
</dbReference>
<dbReference type="AlphaFoldDB" id="A0A922C8N1"/>
<dbReference type="Pfam" id="PF05334">
    <property type="entry name" value="DUF719"/>
    <property type="match status" value="1"/>
</dbReference>
<comment type="caution">
    <text evidence="5">The sequence shown here is derived from an EMBL/GenBank/DDBJ whole genome shotgun (WGS) entry which is preliminary data.</text>
</comment>
<comment type="similarity">
    <text evidence="1">Belongs to the FAM114 family.</text>
</comment>
<evidence type="ECO:0000256" key="1">
    <source>
        <dbReference type="ARBA" id="ARBA00006903"/>
    </source>
</evidence>
<dbReference type="EMBL" id="JH668279">
    <property type="protein sequence ID" value="KAG6440285.1"/>
    <property type="molecule type" value="Genomic_DNA"/>
</dbReference>
<evidence type="ECO:0000256" key="2">
    <source>
        <dbReference type="ARBA" id="ARBA00022553"/>
    </source>
</evidence>
<dbReference type="InterPro" id="IPR007998">
    <property type="entry name" value="DUF719"/>
</dbReference>
<evidence type="ECO:0000256" key="4">
    <source>
        <dbReference type="SAM" id="MobiDB-lite"/>
    </source>
</evidence>
<evidence type="ECO:0000313" key="6">
    <source>
        <dbReference type="Proteomes" id="UP000791440"/>
    </source>
</evidence>
<keyword evidence="2" id="KW-0597">Phosphoprotein</keyword>
<feature type="compositionally biased region" description="Acidic residues" evidence="4">
    <location>
        <begin position="1"/>
        <end position="13"/>
    </location>
</feature>
<feature type="compositionally biased region" description="Acidic residues" evidence="4">
    <location>
        <begin position="64"/>
        <end position="75"/>
    </location>
</feature>
<name>A0A922C8N1_MANSE</name>
<reference evidence="5" key="1">
    <citation type="journal article" date="2016" name="Insect Biochem. Mol. Biol.">
        <title>Multifaceted biological insights from a draft genome sequence of the tobacco hornworm moth, Manduca sexta.</title>
        <authorList>
            <person name="Kanost M.R."/>
            <person name="Arrese E.L."/>
            <person name="Cao X."/>
            <person name="Chen Y.R."/>
            <person name="Chellapilla S."/>
            <person name="Goldsmith M.R."/>
            <person name="Grosse-Wilde E."/>
            <person name="Heckel D.G."/>
            <person name="Herndon N."/>
            <person name="Jiang H."/>
            <person name="Papanicolaou A."/>
            <person name="Qu J."/>
            <person name="Soulages J.L."/>
            <person name="Vogel H."/>
            <person name="Walters J."/>
            <person name="Waterhouse R.M."/>
            <person name="Ahn S.J."/>
            <person name="Almeida F.C."/>
            <person name="An C."/>
            <person name="Aqrawi P."/>
            <person name="Bretschneider A."/>
            <person name="Bryant W.B."/>
            <person name="Bucks S."/>
            <person name="Chao H."/>
            <person name="Chevignon G."/>
            <person name="Christen J.M."/>
            <person name="Clarke D.F."/>
            <person name="Dittmer N.T."/>
            <person name="Ferguson L.C.F."/>
            <person name="Garavelou S."/>
            <person name="Gordon K.H.J."/>
            <person name="Gunaratna R.T."/>
            <person name="Han Y."/>
            <person name="Hauser F."/>
            <person name="He Y."/>
            <person name="Heidel-Fischer H."/>
            <person name="Hirsh A."/>
            <person name="Hu Y."/>
            <person name="Jiang H."/>
            <person name="Kalra D."/>
            <person name="Klinner C."/>
            <person name="Konig C."/>
            <person name="Kovar C."/>
            <person name="Kroll A.R."/>
            <person name="Kuwar S.S."/>
            <person name="Lee S.L."/>
            <person name="Lehman R."/>
            <person name="Li K."/>
            <person name="Li Z."/>
            <person name="Liang H."/>
            <person name="Lovelace S."/>
            <person name="Lu Z."/>
            <person name="Mansfield J.H."/>
            <person name="McCulloch K.J."/>
            <person name="Mathew T."/>
            <person name="Morton B."/>
            <person name="Muzny D.M."/>
            <person name="Neunemann D."/>
            <person name="Ongeri F."/>
            <person name="Pauchet Y."/>
            <person name="Pu L.L."/>
            <person name="Pyrousis I."/>
            <person name="Rao X.J."/>
            <person name="Redding A."/>
            <person name="Roesel C."/>
            <person name="Sanchez-Gracia A."/>
            <person name="Schaack S."/>
            <person name="Shukla A."/>
            <person name="Tetreau G."/>
            <person name="Wang Y."/>
            <person name="Xiong G.H."/>
            <person name="Traut W."/>
            <person name="Walsh T.K."/>
            <person name="Worley K.C."/>
            <person name="Wu D."/>
            <person name="Wu W."/>
            <person name="Wu Y.Q."/>
            <person name="Zhang X."/>
            <person name="Zou Z."/>
            <person name="Zucker H."/>
            <person name="Briscoe A.D."/>
            <person name="Burmester T."/>
            <person name="Clem R.J."/>
            <person name="Feyereisen R."/>
            <person name="Grimmelikhuijzen C.J.P."/>
            <person name="Hamodrakas S.J."/>
            <person name="Hansson B.S."/>
            <person name="Huguet E."/>
            <person name="Jermiin L.S."/>
            <person name="Lan Q."/>
            <person name="Lehman H.K."/>
            <person name="Lorenzen M."/>
            <person name="Merzendorfer H."/>
            <person name="Michalopoulos I."/>
            <person name="Morton D.B."/>
            <person name="Muthukrishnan S."/>
            <person name="Oakeshott J.G."/>
            <person name="Palmer W."/>
            <person name="Park Y."/>
            <person name="Passarelli A.L."/>
            <person name="Rozas J."/>
            <person name="Schwartz L.M."/>
            <person name="Smith W."/>
            <person name="Southgate A."/>
            <person name="Vilcinskas A."/>
            <person name="Vogt R."/>
            <person name="Wang P."/>
            <person name="Werren J."/>
            <person name="Yu X.Q."/>
            <person name="Zhou J.J."/>
            <person name="Brown S.J."/>
            <person name="Scherer S.E."/>
            <person name="Richards S."/>
            <person name="Blissard G.W."/>
        </authorList>
    </citation>
    <scope>NUCLEOTIDE SEQUENCE</scope>
</reference>
<feature type="region of interest" description="Disordered" evidence="4">
    <location>
        <begin position="1"/>
        <end position="157"/>
    </location>
</feature>
<proteinExistence type="inferred from homology"/>
<feature type="compositionally biased region" description="Low complexity" evidence="4">
    <location>
        <begin position="213"/>
        <end position="225"/>
    </location>
</feature>
<gene>
    <name evidence="5" type="ORF">O3G_MSEX001242</name>
</gene>
<dbReference type="PANTHER" id="PTHR12842:SF6">
    <property type="entry name" value="FI01459P"/>
    <property type="match status" value="1"/>
</dbReference>
<organism evidence="5 6">
    <name type="scientific">Manduca sexta</name>
    <name type="common">Tobacco hawkmoth</name>
    <name type="synonym">Tobacco hornworm</name>
    <dbReference type="NCBI Taxonomy" id="7130"/>
    <lineage>
        <taxon>Eukaryota</taxon>
        <taxon>Metazoa</taxon>
        <taxon>Ecdysozoa</taxon>
        <taxon>Arthropoda</taxon>
        <taxon>Hexapoda</taxon>
        <taxon>Insecta</taxon>
        <taxon>Pterygota</taxon>
        <taxon>Neoptera</taxon>
        <taxon>Endopterygota</taxon>
        <taxon>Lepidoptera</taxon>
        <taxon>Glossata</taxon>
        <taxon>Ditrysia</taxon>
        <taxon>Bombycoidea</taxon>
        <taxon>Sphingidae</taxon>
        <taxon>Sphinginae</taxon>
        <taxon>Sphingini</taxon>
        <taxon>Manduca</taxon>
    </lineage>
</organism>
<accession>A0A922C8N1</accession>
<feature type="compositionally biased region" description="Basic and acidic residues" evidence="4">
    <location>
        <begin position="200"/>
        <end position="212"/>
    </location>
</feature>
<keyword evidence="3" id="KW-0175">Coiled coil</keyword>
<feature type="region of interest" description="Disordered" evidence="4">
    <location>
        <begin position="191"/>
        <end position="237"/>
    </location>
</feature>
<dbReference type="PANTHER" id="PTHR12842">
    <property type="entry name" value="FI01459P"/>
    <property type="match status" value="1"/>
</dbReference>
<protein>
    <recommendedName>
        <fullName evidence="7">Protein FAM114A2</fullName>
    </recommendedName>
</protein>
<evidence type="ECO:0000256" key="3">
    <source>
        <dbReference type="SAM" id="Coils"/>
    </source>
</evidence>
<keyword evidence="6" id="KW-1185">Reference proteome</keyword>
<feature type="coiled-coil region" evidence="3">
    <location>
        <begin position="301"/>
        <end position="328"/>
    </location>
</feature>
<reference evidence="5" key="2">
    <citation type="submission" date="2020-12" db="EMBL/GenBank/DDBJ databases">
        <authorList>
            <person name="Kanost M."/>
        </authorList>
    </citation>
    <scope>NUCLEOTIDE SEQUENCE</scope>
</reference>
<sequence>MPSSDSEDFESADEGQSYEKKDRKKRLSSSNYSDNALESDQNVAKSAAQSSNVGKPADKQQDADGWDDFDIDDNDTNIATASDRNDNKSKSSVSTKPAVKESNTGWDDFDDWGQDDGYSNAPREPAKPKLAELDAELNAIKDKMAPTPAPAPAPTGGGWGWSMHSLLNTATAGITTLTSQVSQGITTVLETGIGAPEPEELARKASQIKESKPSSSSNTPSVEQVPESASAQSKDGDGAYLPFGNLISGVTKFVETTGPKVISGGLDTLETIGKKTMEILQDGDPGLVKKRAMLGLSSEDKPVLSQVLREAREKAEQEEDKTEGVVEEKRVVEVVNYENLFNDFDGPVYLEALKLLSSQTSMRIEEQKRTLDAANRQAMEETLEMVVEIYELPEKEEDEDDEPSPEGPKPDAFHERLQAATQDLSIKLQFQPVVKQYKEVLDWLSNTEDVTVDVIYKQAVSSLAQATSLSMHLYHKTSELILASKIRSTVDESTALSQLTVVLRKHISDLAAQFAEKLNSISADNKQQVNEYITNIFLEAGNSSTYLETAFQLALPIIQIGAI</sequence>
<feature type="compositionally biased region" description="Polar residues" evidence="4">
    <location>
        <begin position="28"/>
        <end position="53"/>
    </location>
</feature>
<evidence type="ECO:0000313" key="5">
    <source>
        <dbReference type="EMBL" id="KAG6440285.1"/>
    </source>
</evidence>
<evidence type="ECO:0008006" key="7">
    <source>
        <dbReference type="Google" id="ProtNLM"/>
    </source>
</evidence>